<name>A0A151X207_9HYME</name>
<keyword evidence="7" id="KW-1185">Reference proteome</keyword>
<proteinExistence type="predicted"/>
<accession>A0A151X207</accession>
<keyword evidence="2 4" id="KW-0863">Zinc-finger</keyword>
<keyword evidence="1" id="KW-0479">Metal-binding</keyword>
<evidence type="ECO:0000259" key="5">
    <source>
        <dbReference type="PROSITE" id="PS50865"/>
    </source>
</evidence>
<sequence>MAVDLGFVEKCENWLLESRFFPSKAGGKPAWLDLKNILGKGDLECEYCGDPCVFLCQIYAPLLQTESEWEPKGLPISRMNDFYPVEPPVEQKDWGTDIDVSQWAKTCRVCGILAHNHCGKCKVVNYCSRVHQVHDWKNGHKDVCGTEAKNDNSFLFPEYEIVIESDNTAMEKVDQNDSNSEEKEIEKYNAMIQDGKAGTFQNEDVNDDLLQMANNEKDETFSEFRLKIDNYPDQILRYDRGGKVLYISSHGQITDVPKCPECNGDRQFEFQIMPQLLNFLDLKDVIKCLDWGILAVFTCKQSCVPKNKYIKEYIWKQDIVQEESESRINQST</sequence>
<dbReference type="PANTHER" id="PTHR12298">
    <property type="entry name" value="PCDC2 PROGRAMMED CELL DEATH PROTEIN 2 -RELATED"/>
    <property type="match status" value="1"/>
</dbReference>
<evidence type="ECO:0000256" key="3">
    <source>
        <dbReference type="ARBA" id="ARBA00022833"/>
    </source>
</evidence>
<dbReference type="Pfam" id="PF04194">
    <property type="entry name" value="PDCD2_C"/>
    <property type="match status" value="1"/>
</dbReference>
<dbReference type="GO" id="GO:0008270">
    <property type="term" value="F:zinc ion binding"/>
    <property type="evidence" value="ECO:0007669"/>
    <property type="project" value="UniProtKB-KW"/>
</dbReference>
<evidence type="ECO:0000256" key="2">
    <source>
        <dbReference type="ARBA" id="ARBA00022771"/>
    </source>
</evidence>
<evidence type="ECO:0000256" key="4">
    <source>
        <dbReference type="PROSITE-ProRule" id="PRU00134"/>
    </source>
</evidence>
<protein>
    <submittedName>
        <fullName evidence="6">Programmed cell death protein 2</fullName>
    </submittedName>
</protein>
<reference evidence="6 7" key="1">
    <citation type="submission" date="2015-09" db="EMBL/GenBank/DDBJ databases">
        <title>Trachymyrmex zeteki WGS genome.</title>
        <authorList>
            <person name="Nygaard S."/>
            <person name="Hu H."/>
            <person name="Boomsma J."/>
            <person name="Zhang G."/>
        </authorList>
    </citation>
    <scope>NUCLEOTIDE SEQUENCE [LARGE SCALE GENOMIC DNA]</scope>
    <source>
        <strain evidence="6">Tzet28-1</strain>
        <tissue evidence="6">Whole body</tissue>
    </source>
</reference>
<dbReference type="GO" id="GO:0005737">
    <property type="term" value="C:cytoplasm"/>
    <property type="evidence" value="ECO:0007669"/>
    <property type="project" value="InterPro"/>
</dbReference>
<evidence type="ECO:0000313" key="7">
    <source>
        <dbReference type="Proteomes" id="UP000075809"/>
    </source>
</evidence>
<dbReference type="STRING" id="64791.A0A151X207"/>
<dbReference type="EMBL" id="KQ982585">
    <property type="protein sequence ID" value="KYQ54315.1"/>
    <property type="molecule type" value="Genomic_DNA"/>
</dbReference>
<dbReference type="SUPFAM" id="SSF144232">
    <property type="entry name" value="HIT/MYND zinc finger-like"/>
    <property type="match status" value="1"/>
</dbReference>
<gene>
    <name evidence="6" type="ORF">ALC60_06861</name>
</gene>
<evidence type="ECO:0000313" key="6">
    <source>
        <dbReference type="EMBL" id="KYQ54315.1"/>
    </source>
</evidence>
<dbReference type="PROSITE" id="PS50865">
    <property type="entry name" value="ZF_MYND_2"/>
    <property type="match status" value="1"/>
</dbReference>
<dbReference type="PROSITE" id="PS01360">
    <property type="entry name" value="ZF_MYND_1"/>
    <property type="match status" value="1"/>
</dbReference>
<dbReference type="AlphaFoldDB" id="A0A151X207"/>
<keyword evidence="3" id="KW-0862">Zinc</keyword>
<dbReference type="Pfam" id="PF01753">
    <property type="entry name" value="zf-MYND"/>
    <property type="match status" value="1"/>
</dbReference>
<dbReference type="InterPro" id="IPR007320">
    <property type="entry name" value="PDCD2_C"/>
</dbReference>
<dbReference type="Proteomes" id="UP000075809">
    <property type="component" value="Unassembled WGS sequence"/>
</dbReference>
<feature type="domain" description="MYND-type" evidence="5">
    <location>
        <begin position="107"/>
        <end position="144"/>
    </location>
</feature>
<dbReference type="PANTHER" id="PTHR12298:SF4">
    <property type="entry name" value="PROGRAMMED CELL DEATH PROTEIN 2"/>
    <property type="match status" value="1"/>
</dbReference>
<dbReference type="Gene3D" id="6.10.140.2220">
    <property type="match status" value="1"/>
</dbReference>
<organism evidence="6 7">
    <name type="scientific">Mycetomoellerius zeteki</name>
    <dbReference type="NCBI Taxonomy" id="64791"/>
    <lineage>
        <taxon>Eukaryota</taxon>
        <taxon>Metazoa</taxon>
        <taxon>Ecdysozoa</taxon>
        <taxon>Arthropoda</taxon>
        <taxon>Hexapoda</taxon>
        <taxon>Insecta</taxon>
        <taxon>Pterygota</taxon>
        <taxon>Neoptera</taxon>
        <taxon>Endopterygota</taxon>
        <taxon>Hymenoptera</taxon>
        <taxon>Apocrita</taxon>
        <taxon>Aculeata</taxon>
        <taxon>Formicoidea</taxon>
        <taxon>Formicidae</taxon>
        <taxon>Myrmicinae</taxon>
        <taxon>Mycetomoellerius</taxon>
    </lineage>
</organism>
<evidence type="ECO:0000256" key="1">
    <source>
        <dbReference type="ARBA" id="ARBA00022723"/>
    </source>
</evidence>
<dbReference type="GO" id="GO:0005634">
    <property type="term" value="C:nucleus"/>
    <property type="evidence" value="ECO:0007669"/>
    <property type="project" value="TreeGrafter"/>
</dbReference>
<dbReference type="InterPro" id="IPR002893">
    <property type="entry name" value="Znf_MYND"/>
</dbReference>